<name>A0ABN3Z2K5_THEM3</name>
<evidence type="ECO:0000313" key="4">
    <source>
        <dbReference type="EMBL" id="ADH60285.1"/>
    </source>
</evidence>
<dbReference type="RefSeq" id="WP_013149873.1">
    <property type="nucleotide sequence ID" value="NC_014209.1"/>
</dbReference>
<evidence type="ECO:0000256" key="1">
    <source>
        <dbReference type="ARBA" id="ARBA00002486"/>
    </source>
</evidence>
<proteinExistence type="inferred from homology"/>
<gene>
    <name evidence="4" type="ordered locus">Tmath_0530</name>
</gene>
<dbReference type="SUPFAM" id="SSF53067">
    <property type="entry name" value="Actin-like ATPase domain"/>
    <property type="match status" value="2"/>
</dbReference>
<organism evidence="4 5">
    <name type="scientific">Thermoanaerobacter mathranii subsp. mathranii (strain DSM 11426 / CCUG 53645 / CIP 108742 / A3)</name>
    <dbReference type="NCBI Taxonomy" id="583358"/>
    <lineage>
        <taxon>Bacteria</taxon>
        <taxon>Bacillati</taxon>
        <taxon>Bacillota</taxon>
        <taxon>Clostridia</taxon>
        <taxon>Thermoanaerobacterales</taxon>
        <taxon>Thermoanaerobacteraceae</taxon>
        <taxon>Thermoanaerobacter</taxon>
    </lineage>
</organism>
<dbReference type="Pfam" id="PF00480">
    <property type="entry name" value="ROK"/>
    <property type="match status" value="1"/>
</dbReference>
<dbReference type="Gene3D" id="1.10.10.10">
    <property type="entry name" value="Winged helix-like DNA-binding domain superfamily/Winged helix DNA-binding domain"/>
    <property type="match status" value="1"/>
</dbReference>
<evidence type="ECO:0000313" key="5">
    <source>
        <dbReference type="Proteomes" id="UP000002064"/>
    </source>
</evidence>
<evidence type="ECO:0000256" key="3">
    <source>
        <dbReference type="ARBA" id="ARBA00022629"/>
    </source>
</evidence>
<dbReference type="Gene3D" id="3.30.420.40">
    <property type="match status" value="2"/>
</dbReference>
<dbReference type="PANTHER" id="PTHR18964:SF110">
    <property type="entry name" value="TRANSCRIPTIONAL REGULATOR, XYLR-RELATED"/>
    <property type="match status" value="1"/>
</dbReference>
<dbReference type="InterPro" id="IPR036390">
    <property type="entry name" value="WH_DNA-bd_sf"/>
</dbReference>
<dbReference type="SUPFAM" id="SSF46785">
    <property type="entry name" value="Winged helix' DNA-binding domain"/>
    <property type="match status" value="1"/>
</dbReference>
<keyword evidence="3" id="KW-0119">Carbohydrate metabolism</keyword>
<dbReference type="EMBL" id="CP002032">
    <property type="protein sequence ID" value="ADH60285.1"/>
    <property type="molecule type" value="Genomic_DNA"/>
</dbReference>
<accession>A0ABN3Z2K5</accession>
<protein>
    <submittedName>
        <fullName evidence="4">Transcriptional regulator/sugar kinase-like protein</fullName>
    </submittedName>
</protein>
<comment type="similarity">
    <text evidence="2">Belongs to the ROK (NagC/XylR) family.</text>
</comment>
<dbReference type="PANTHER" id="PTHR18964">
    <property type="entry name" value="ROK (REPRESSOR, ORF, KINASE) FAMILY"/>
    <property type="match status" value="1"/>
</dbReference>
<dbReference type="Pfam" id="PF13412">
    <property type="entry name" value="HTH_24"/>
    <property type="match status" value="1"/>
</dbReference>
<reference evidence="4 5" key="1">
    <citation type="submission" date="2010-05" db="EMBL/GenBank/DDBJ databases">
        <title>Complete sequence of Thermoanaerobacter mathranii subsp. mathranii mathranii str. A3.</title>
        <authorList>
            <consortium name="US DOE Joint Genome Institute"/>
            <person name="Lucas S."/>
            <person name="Copeland A."/>
            <person name="Lapidus A."/>
            <person name="Cheng J.-F."/>
            <person name="Bruce D."/>
            <person name="Goodwin L."/>
            <person name="Pitluck S."/>
            <person name="Held B."/>
            <person name="Detter J.C."/>
            <person name="Han C."/>
            <person name="Tapia R."/>
            <person name="Land M."/>
            <person name="Hauser L."/>
            <person name="Kyrpides N."/>
            <person name="Mikhailova N."/>
            <person name="Zhou J."/>
            <person name="Hemme C."/>
            <person name="Woyke T."/>
        </authorList>
    </citation>
    <scope>NUCLEOTIDE SEQUENCE [LARGE SCALE GENOMIC DNA]</scope>
    <source>
        <strain evidence="4 5">A3</strain>
    </source>
</reference>
<keyword evidence="3" id="KW-0859">Xylose metabolism</keyword>
<sequence>MRRKNNLKELKDRNKKLILKTLINKGALSRTEISQYTGLSLTAVSDLTDELIEENIIKENGVGTSTGGRRPIMLQFNPESGYILVVKVDENKIIASLFDFSMNKISQKEIKFDYFEISKLEAKIKECYFSFEKEICKDDKKIFGIGICLNNDVKILKPRGILNTSISSEFITIEQSLSLELGLTVVEEDELNLKAMAEYQNLNMRENLAYIKIDEDIESSVIIKGKRLETSINIGQMIVDKNGPTLDEVVSIKSIIKRALIMIIEEHEKEQIDNIPPINIDSLCEILNDEKKNRLINEVSNYLKVAIINLKNLLDIKVFIFDGKILKLSAIINSLARSCENLVIKNPSTKDEDVMREAAKLTLKKIINIQEA</sequence>
<dbReference type="InterPro" id="IPR036388">
    <property type="entry name" value="WH-like_DNA-bd_sf"/>
</dbReference>
<comment type="function">
    <text evidence="1">Transcriptional repressor of xylose-utilizing enzymes.</text>
</comment>
<dbReference type="Proteomes" id="UP000002064">
    <property type="component" value="Chromosome"/>
</dbReference>
<dbReference type="InterPro" id="IPR000600">
    <property type="entry name" value="ROK"/>
</dbReference>
<keyword evidence="5" id="KW-1185">Reference proteome</keyword>
<dbReference type="InterPro" id="IPR043129">
    <property type="entry name" value="ATPase_NBD"/>
</dbReference>
<evidence type="ECO:0000256" key="2">
    <source>
        <dbReference type="ARBA" id="ARBA00006479"/>
    </source>
</evidence>